<dbReference type="CDD" id="cd07185">
    <property type="entry name" value="OmpA_C-like"/>
    <property type="match status" value="1"/>
</dbReference>
<dbReference type="Pfam" id="PF00691">
    <property type="entry name" value="OmpA"/>
    <property type="match status" value="1"/>
</dbReference>
<feature type="signal peptide" evidence="7">
    <location>
        <begin position="1"/>
        <end position="17"/>
    </location>
</feature>
<dbReference type="GO" id="GO:0009279">
    <property type="term" value="C:cell outer membrane"/>
    <property type="evidence" value="ECO:0007669"/>
    <property type="project" value="UniProtKB-SubCell"/>
</dbReference>
<accession>A0A222MYA1</accession>
<evidence type="ECO:0000256" key="6">
    <source>
        <dbReference type="HAMAP-Rule" id="MF_02204"/>
    </source>
</evidence>
<dbReference type="AlphaFoldDB" id="A0A222MYA1"/>
<dbReference type="HAMAP" id="MF_02204">
    <property type="entry name" value="Pal"/>
    <property type="match status" value="1"/>
</dbReference>
<keyword evidence="1 6" id="KW-0732">Signal</keyword>
<evidence type="ECO:0000256" key="7">
    <source>
        <dbReference type="SAM" id="SignalP"/>
    </source>
</evidence>
<evidence type="ECO:0000256" key="5">
    <source>
        <dbReference type="ARBA" id="ARBA00023288"/>
    </source>
</evidence>
<dbReference type="OrthoDB" id="9809164at2"/>
<dbReference type="PANTHER" id="PTHR30329">
    <property type="entry name" value="STATOR ELEMENT OF FLAGELLAR MOTOR COMPLEX"/>
    <property type="match status" value="1"/>
</dbReference>
<dbReference type="Gene3D" id="3.30.1330.60">
    <property type="entry name" value="OmpA-like domain"/>
    <property type="match status" value="1"/>
</dbReference>
<keyword evidence="3 6" id="KW-0564">Palmitate</keyword>
<dbReference type="InterPro" id="IPR006665">
    <property type="entry name" value="OmpA-like"/>
</dbReference>
<name>A0A222MYA1_9BACT</name>
<evidence type="ECO:0000313" key="9">
    <source>
        <dbReference type="EMBL" id="ASQ30967.1"/>
    </source>
</evidence>
<dbReference type="EMBL" id="CP022347">
    <property type="protein sequence ID" value="ASQ30967.1"/>
    <property type="molecule type" value="Genomic_DNA"/>
</dbReference>
<comment type="similarity">
    <text evidence="6">Belongs to the Pal lipoprotein family.</text>
</comment>
<feature type="chain" id="PRO_5012149230" description="Peptidoglycan-associated lipoprotein" evidence="7">
    <location>
        <begin position="18"/>
        <end position="161"/>
    </location>
</feature>
<feature type="domain" description="OmpA-like" evidence="8">
    <location>
        <begin position="45"/>
        <end position="161"/>
    </location>
</feature>
<evidence type="ECO:0000256" key="4">
    <source>
        <dbReference type="ARBA" id="ARBA00023237"/>
    </source>
</evidence>
<dbReference type="InterPro" id="IPR006664">
    <property type="entry name" value="OMP_bac"/>
</dbReference>
<keyword evidence="10" id="KW-1185">Reference proteome</keyword>
<evidence type="ECO:0000256" key="2">
    <source>
        <dbReference type="ARBA" id="ARBA00023136"/>
    </source>
</evidence>
<reference evidence="9 10" key="1">
    <citation type="submission" date="2017-07" db="EMBL/GenBank/DDBJ databases">
        <title>Analysis of two Campylobacter avium genomes and identification of a novel hippuricase gene.</title>
        <authorList>
            <person name="Miller W.G."/>
            <person name="Chapman M.H."/>
            <person name="Yee E."/>
            <person name="Revez J."/>
            <person name="Bono J.L."/>
            <person name="Rossi M."/>
        </authorList>
    </citation>
    <scope>NUCLEOTIDE SEQUENCE [LARGE SCALE GENOMIC DNA]</scope>
    <source>
        <strain evidence="9 10">LMG 24591</strain>
    </source>
</reference>
<evidence type="ECO:0000259" key="8">
    <source>
        <dbReference type="PROSITE" id="PS51123"/>
    </source>
</evidence>
<keyword evidence="2 6" id="KW-0472">Membrane</keyword>
<evidence type="ECO:0000256" key="3">
    <source>
        <dbReference type="ARBA" id="ARBA00023139"/>
    </source>
</evidence>
<dbReference type="InterPro" id="IPR050330">
    <property type="entry name" value="Bact_OuterMem_StrucFunc"/>
</dbReference>
<sequence>MKKLILVSVAISALVLAGCAPRTSTKVDSSSTAGTAGGASGGSDVFGSLSSGLGKIYFDFDKYEIRSDMQAVVSAGANLLKGQATSAKITVEGHCDEWGTDEYNQALGLRRANSVKRALTTLGIDSKQIAVKSFGESAPVCTDKTPECDAQNRRAEIKVGL</sequence>
<evidence type="ECO:0000313" key="10">
    <source>
        <dbReference type="Proteomes" id="UP000201169"/>
    </source>
</evidence>
<comment type="subcellular location">
    <subcellularLocation>
        <location evidence="6">Cell outer membrane</location>
        <topology evidence="6">Lipid-anchor</topology>
    </subcellularLocation>
</comment>
<dbReference type="InterPro" id="IPR039001">
    <property type="entry name" value="Pal"/>
</dbReference>
<dbReference type="PRINTS" id="PR01021">
    <property type="entry name" value="OMPADOMAIN"/>
</dbReference>
<organism evidence="9 10">
    <name type="scientific">Campylobacter avium LMG 24591</name>
    <dbReference type="NCBI Taxonomy" id="522484"/>
    <lineage>
        <taxon>Bacteria</taxon>
        <taxon>Pseudomonadati</taxon>
        <taxon>Campylobacterota</taxon>
        <taxon>Epsilonproteobacteria</taxon>
        <taxon>Campylobacterales</taxon>
        <taxon>Campylobacteraceae</taxon>
        <taxon>Campylobacter</taxon>
    </lineage>
</organism>
<dbReference type="PROSITE" id="PS51257">
    <property type="entry name" value="PROKAR_LIPOPROTEIN"/>
    <property type="match status" value="1"/>
</dbReference>
<dbReference type="RefSeq" id="WP_094325762.1">
    <property type="nucleotide sequence ID" value="NZ_CP022347.1"/>
</dbReference>
<dbReference type="PANTHER" id="PTHR30329:SF21">
    <property type="entry name" value="LIPOPROTEIN YIAD-RELATED"/>
    <property type="match status" value="1"/>
</dbReference>
<dbReference type="InterPro" id="IPR036737">
    <property type="entry name" value="OmpA-like_sf"/>
</dbReference>
<dbReference type="GO" id="GO:0051301">
    <property type="term" value="P:cell division"/>
    <property type="evidence" value="ECO:0007669"/>
    <property type="project" value="InterPro"/>
</dbReference>
<dbReference type="PROSITE" id="PS51123">
    <property type="entry name" value="OMPA_2"/>
    <property type="match status" value="1"/>
</dbReference>
<dbReference type="SUPFAM" id="SSF103088">
    <property type="entry name" value="OmpA-like"/>
    <property type="match status" value="1"/>
</dbReference>
<dbReference type="KEGG" id="cavi:CAV_1343"/>
<proteinExistence type="inferred from homology"/>
<keyword evidence="4 6" id="KW-0998">Cell outer membrane</keyword>
<gene>
    <name evidence="6 9" type="primary">pal</name>
    <name evidence="9" type="ORF">CAV_1343</name>
</gene>
<evidence type="ECO:0000256" key="1">
    <source>
        <dbReference type="ARBA" id="ARBA00022729"/>
    </source>
</evidence>
<protein>
    <recommendedName>
        <fullName evidence="6">Peptidoglycan-associated lipoprotein</fullName>
        <shortName evidence="6">PAL</shortName>
    </recommendedName>
</protein>
<dbReference type="Proteomes" id="UP000201169">
    <property type="component" value="Chromosome"/>
</dbReference>
<keyword evidence="5 6" id="KW-0449">Lipoprotein</keyword>